<dbReference type="AlphaFoldDB" id="A0A4R9LZN6"/>
<evidence type="ECO:0000313" key="3">
    <source>
        <dbReference type="Proteomes" id="UP000298058"/>
    </source>
</evidence>
<name>A0A4R9LZN6_9LEPT</name>
<sequence>MKKTSFRTRARVVDLLGREQIADAPTAITELLKNSVDAQADNVWIHFHDEKKLLEIEDDGLGMRPTDLLNRWLVIATESKRSEKPDEGWLKYADKTKVQRAKTEKPFGEKGIGRLAVAALGKAVLIWTRWGKNKENTRSLALIHWELFQFPKLNLEDIEVPYIELNADDDPKEYSLLLLEQLKTWIKQNHKNWETDSRTKDLAKSILNNLDNEIASGLNSISPKDHVPGTYFAILGSTEEVTEVFQETKEQANRGEDYIPSEGLKTIYAFCDPFAKENPRIRIEALHNGKVAYGGEQDFWKFSDFEKVDHFIDITVSENGIAKGKIRRYNETFPYENNLKELPYRSYHPGRFRILLGYVQGRQNESIVPPDLFASYTEKLRAYGALYIYRDGIRVMPYGRYDQDFLGFEERRTFNAGTHFFSHRRMFGAIYITHKDNSNLIDKAGREGFIKNGSYRGLVSICTEIFVDLAKRYYGRESDFSTQKKKNQDEERLNEIKEATNSFLERFKESRKLLPQASRHVDQLIDSLSESVSNSSQGDRTNILKTESLFDQLDEIKENYLNRLITEIHPFAEPNTKNLASWDSYLTDKQQLENEWNKQTTKLRARFEKLRSKFSERLDRIKKFEGRLRKNEDGIINSLQDKKNAFSSYAKEISEKRSDNWLKEQVGVIKNIPIKLLGENPLEEVVDGGEDSLSSFEEALNLQRKISRDEFIPHWETLIREIQRIHQAKSLEKFIGELVREKEATEEKESIYAELAQIGLIVEGIDHEYKTLFNSAKHDLKYIEKASSDSKIVERLGHLRETFQAIDERLKFLSPLFRSDKTTYSELSGNDIRNFVISRYPTESLKNIEFEFTKNFLNLHWKNAKKSVIYGAILNVINNAVYWVSKKYGSGKIRFGIDPEGFVISDSGPGISNRDKERVFDPFFTRKPYGRGLGLYLSRSALRGNNMDLRMPEEPLKGALGGAAILFVEKIVNKEDNDD</sequence>
<dbReference type="Gene3D" id="3.30.565.10">
    <property type="entry name" value="Histidine kinase-like ATPase, C-terminal domain"/>
    <property type="match status" value="2"/>
</dbReference>
<dbReference type="PROSITE" id="PS50109">
    <property type="entry name" value="HIS_KIN"/>
    <property type="match status" value="1"/>
</dbReference>
<keyword evidence="3" id="KW-1185">Reference proteome</keyword>
<dbReference type="SMART" id="SM00387">
    <property type="entry name" value="HATPase_c"/>
    <property type="match status" value="1"/>
</dbReference>
<evidence type="ECO:0000259" key="1">
    <source>
        <dbReference type="PROSITE" id="PS50109"/>
    </source>
</evidence>
<accession>A0A4R9LZN6</accession>
<gene>
    <name evidence="2" type="ORF">EHS15_10520</name>
</gene>
<dbReference type="EMBL" id="RQHW01000037">
    <property type="protein sequence ID" value="TGN19101.1"/>
    <property type="molecule type" value="Genomic_DNA"/>
</dbReference>
<dbReference type="SUPFAM" id="SSF55874">
    <property type="entry name" value="ATPase domain of HSP90 chaperone/DNA topoisomerase II/histidine kinase"/>
    <property type="match status" value="2"/>
</dbReference>
<proteinExistence type="predicted"/>
<dbReference type="InterPro" id="IPR003594">
    <property type="entry name" value="HATPase_dom"/>
</dbReference>
<protein>
    <recommendedName>
        <fullName evidence="1">Histidine kinase domain-containing protein</fullName>
    </recommendedName>
</protein>
<dbReference type="InterPro" id="IPR005467">
    <property type="entry name" value="His_kinase_dom"/>
</dbReference>
<dbReference type="Pfam" id="PF02518">
    <property type="entry name" value="HATPase_c"/>
    <property type="match status" value="1"/>
</dbReference>
<dbReference type="PANTHER" id="PTHR43065">
    <property type="entry name" value="SENSOR HISTIDINE KINASE"/>
    <property type="match status" value="1"/>
</dbReference>
<dbReference type="InterPro" id="IPR036890">
    <property type="entry name" value="HATPase_C_sf"/>
</dbReference>
<dbReference type="RefSeq" id="WP_135760531.1">
    <property type="nucleotide sequence ID" value="NZ_RQHW01000037.1"/>
</dbReference>
<evidence type="ECO:0000313" key="2">
    <source>
        <dbReference type="EMBL" id="TGN19101.1"/>
    </source>
</evidence>
<organism evidence="2 3">
    <name type="scientific">Leptospira idonii</name>
    <dbReference type="NCBI Taxonomy" id="1193500"/>
    <lineage>
        <taxon>Bacteria</taxon>
        <taxon>Pseudomonadati</taxon>
        <taxon>Spirochaetota</taxon>
        <taxon>Spirochaetia</taxon>
        <taxon>Leptospirales</taxon>
        <taxon>Leptospiraceae</taxon>
        <taxon>Leptospira</taxon>
    </lineage>
</organism>
<dbReference type="Proteomes" id="UP000298058">
    <property type="component" value="Unassembled WGS sequence"/>
</dbReference>
<dbReference type="InterPro" id="IPR043836">
    <property type="entry name" value="DHp"/>
</dbReference>
<comment type="caution">
    <text evidence="2">The sequence shown here is derived from an EMBL/GenBank/DDBJ whole genome shotgun (WGS) entry which is preliminary data.</text>
</comment>
<reference evidence="2" key="1">
    <citation type="journal article" date="2019" name="PLoS Negl. Trop. Dis.">
        <title>Revisiting the worldwide diversity of Leptospira species in the environment.</title>
        <authorList>
            <person name="Vincent A.T."/>
            <person name="Schiettekatte O."/>
            <person name="Bourhy P."/>
            <person name="Veyrier F.J."/>
            <person name="Picardeau M."/>
        </authorList>
    </citation>
    <scope>NUCLEOTIDE SEQUENCE [LARGE SCALE GENOMIC DNA]</scope>
    <source>
        <strain evidence="2">201300427</strain>
    </source>
</reference>
<dbReference type="OrthoDB" id="343834at2"/>
<dbReference type="Pfam" id="PF19191">
    <property type="entry name" value="HEF_HK"/>
    <property type="match status" value="1"/>
</dbReference>
<feature type="domain" description="Histidine kinase" evidence="1">
    <location>
        <begin position="764"/>
        <end position="959"/>
    </location>
</feature>
<dbReference type="Pfam" id="PF13589">
    <property type="entry name" value="HATPase_c_3"/>
    <property type="match status" value="1"/>
</dbReference>